<dbReference type="AlphaFoldDB" id="A0A427BJI9"/>
<evidence type="ECO:0000313" key="3">
    <source>
        <dbReference type="Proteomes" id="UP000267844"/>
    </source>
</evidence>
<gene>
    <name evidence="2" type="ORF">EGI89_12435</name>
</gene>
<feature type="transmembrane region" description="Helical" evidence="1">
    <location>
        <begin position="95"/>
        <end position="113"/>
    </location>
</feature>
<accession>A0A427BJI9</accession>
<evidence type="ECO:0000313" key="2">
    <source>
        <dbReference type="EMBL" id="RRT89417.1"/>
    </source>
</evidence>
<feature type="transmembrane region" description="Helical" evidence="1">
    <location>
        <begin position="40"/>
        <end position="58"/>
    </location>
</feature>
<keyword evidence="1" id="KW-1133">Transmembrane helix</keyword>
<feature type="transmembrane region" description="Helical" evidence="1">
    <location>
        <begin position="70"/>
        <end position="89"/>
    </location>
</feature>
<protein>
    <submittedName>
        <fullName evidence="2">Uncharacterized protein</fullName>
    </submittedName>
</protein>
<keyword evidence="1" id="KW-0472">Membrane</keyword>
<feature type="transmembrane region" description="Helical" evidence="1">
    <location>
        <begin position="125"/>
        <end position="144"/>
    </location>
</feature>
<keyword evidence="1" id="KW-0812">Transmembrane</keyword>
<dbReference type="Proteomes" id="UP000267844">
    <property type="component" value="Unassembled WGS sequence"/>
</dbReference>
<organism evidence="2 3">
    <name type="scientific">Empedobacter falsenii</name>
    <dbReference type="NCBI Taxonomy" id="343874"/>
    <lineage>
        <taxon>Bacteria</taxon>
        <taxon>Pseudomonadati</taxon>
        <taxon>Bacteroidota</taxon>
        <taxon>Flavobacteriia</taxon>
        <taxon>Flavobacteriales</taxon>
        <taxon>Weeksellaceae</taxon>
        <taxon>Empedobacter</taxon>
    </lineage>
</organism>
<reference evidence="2 3" key="1">
    <citation type="submission" date="2018-10" db="EMBL/GenBank/DDBJ databases">
        <title>Transmission dynamics of multidrug resistant bacteria on intensive care unit surfaces.</title>
        <authorList>
            <person name="D'Souza A.W."/>
            <person name="Potter R.F."/>
            <person name="Wallace M."/>
            <person name="Shupe A."/>
            <person name="Patel S."/>
            <person name="Sun S."/>
            <person name="Gul D."/>
            <person name="Kwon J.H."/>
            <person name="Andleeb S."/>
            <person name="Burnham C.-A.D."/>
            <person name="Dantas G."/>
        </authorList>
    </citation>
    <scope>NUCLEOTIDE SEQUENCE [LARGE SCALE GENOMIC DNA]</scope>
    <source>
        <strain evidence="2 3">WF_348</strain>
    </source>
</reference>
<feature type="transmembrane region" description="Helical" evidence="1">
    <location>
        <begin position="181"/>
        <end position="199"/>
    </location>
</feature>
<evidence type="ECO:0000256" key="1">
    <source>
        <dbReference type="SAM" id="Phobius"/>
    </source>
</evidence>
<name>A0A427BJI9_9FLAO</name>
<feature type="transmembrane region" description="Helical" evidence="1">
    <location>
        <begin position="12"/>
        <end position="34"/>
    </location>
</feature>
<dbReference type="EMBL" id="RHPO01000033">
    <property type="protein sequence ID" value="RRT89417.1"/>
    <property type="molecule type" value="Genomic_DNA"/>
</dbReference>
<sequence>MSETIKEIKYSIFLLLGLLISFLLTGIFPILLIYNINFKHLGFIILYFIITYFLYKIFKTKFFENLYSIPLLPFRLFFELLTYAIPVNLVTMNVFLYLSFPVIIVSYTSIGLTHFQSPINFELKLYLSFLFVYLFYVNCNKLMLDFVAKISPARYKDSKKLKPYNIKEISEYLLSQDNLKIFIYAFNFLAIILINIYKFQNLTFFDQILNFEKPILQSLVTFIAFDRAITLFKGLTFKPSELFNKIVTGIKNKKESLK</sequence>
<proteinExistence type="predicted"/>
<comment type="caution">
    <text evidence="2">The sequence shown here is derived from an EMBL/GenBank/DDBJ whole genome shotgun (WGS) entry which is preliminary data.</text>
</comment>